<dbReference type="InterPro" id="IPR016151">
    <property type="entry name" value="DNA_mismatch_repair_MutS_N"/>
</dbReference>
<name>A0A4T0FTM9_9BASI</name>
<dbReference type="AlphaFoldDB" id="A0A4T0FTM9"/>
<dbReference type="SMART" id="SM00534">
    <property type="entry name" value="MUTSac"/>
    <property type="match status" value="1"/>
</dbReference>
<evidence type="ECO:0000256" key="8">
    <source>
        <dbReference type="ARBA" id="ARBA00023204"/>
    </source>
</evidence>
<dbReference type="InterPro" id="IPR027417">
    <property type="entry name" value="P-loop_NTPase"/>
</dbReference>
<dbReference type="FunFam" id="3.30.420.110:FF:000002">
    <property type="entry name" value="DNA mismatch repair protein"/>
    <property type="match status" value="1"/>
</dbReference>
<keyword evidence="4 12" id="KW-0547">Nucleotide-binding</keyword>
<keyword evidence="5 12" id="KW-0227">DNA damage</keyword>
<keyword evidence="15" id="KW-1185">Reference proteome</keyword>
<evidence type="ECO:0000313" key="14">
    <source>
        <dbReference type="EMBL" id="TIA91948.1"/>
    </source>
</evidence>
<comment type="function">
    <text evidence="12">Component of the post-replicative DNA mismatch repair system (MMR).</text>
</comment>
<dbReference type="GO" id="GO:0006298">
    <property type="term" value="P:mismatch repair"/>
    <property type="evidence" value="ECO:0007669"/>
    <property type="project" value="InterPro"/>
</dbReference>
<dbReference type="FunFam" id="1.10.1420.10:FF:000017">
    <property type="entry name" value="DNA mismatch repair protein Msh2"/>
    <property type="match status" value="1"/>
</dbReference>
<dbReference type="NCBIfam" id="NF003810">
    <property type="entry name" value="PRK05399.1"/>
    <property type="match status" value="1"/>
</dbReference>
<dbReference type="GO" id="GO:0005524">
    <property type="term" value="F:ATP binding"/>
    <property type="evidence" value="ECO:0007669"/>
    <property type="project" value="UniProtKB-KW"/>
</dbReference>
<dbReference type="InterPro" id="IPR032642">
    <property type="entry name" value="Msh2_ATP-bd"/>
</dbReference>
<dbReference type="FunFam" id="1.10.1420.10:FF:000015">
    <property type="entry name" value="DNA mismatch repair protein Msh2"/>
    <property type="match status" value="1"/>
</dbReference>
<dbReference type="InterPro" id="IPR007860">
    <property type="entry name" value="DNA_mmatch_repair_MutS_con_dom"/>
</dbReference>
<dbReference type="EMBL" id="SPNW01000009">
    <property type="protein sequence ID" value="TIA91948.1"/>
    <property type="molecule type" value="Genomic_DNA"/>
</dbReference>
<evidence type="ECO:0000256" key="11">
    <source>
        <dbReference type="ARBA" id="ARBA00073545"/>
    </source>
</evidence>
<dbReference type="InterPro" id="IPR011184">
    <property type="entry name" value="DNA_mismatch_repair_Msh2"/>
</dbReference>
<keyword evidence="8 12" id="KW-0234">DNA repair</keyword>
<dbReference type="SUPFAM" id="SSF48334">
    <property type="entry name" value="DNA repair protein MutS, domain III"/>
    <property type="match status" value="1"/>
</dbReference>
<dbReference type="InterPro" id="IPR007861">
    <property type="entry name" value="DNA_mismatch_repair_MutS_clamp"/>
</dbReference>
<protein>
    <recommendedName>
        <fullName evidence="11">DNA mismatch repair protein MSH2</fullName>
    </recommendedName>
    <alternativeName>
        <fullName evidence="3">DNA mismatch repair protein Msh2</fullName>
    </alternativeName>
</protein>
<dbReference type="CDD" id="cd03285">
    <property type="entry name" value="ABC_MSH2_euk"/>
    <property type="match status" value="1"/>
</dbReference>
<evidence type="ECO:0000256" key="4">
    <source>
        <dbReference type="ARBA" id="ARBA00022741"/>
    </source>
</evidence>
<comment type="caution">
    <text evidence="14">The sequence shown here is derived from an EMBL/GenBank/DDBJ whole genome shotgun (WGS) entry which is preliminary data.</text>
</comment>
<dbReference type="Pfam" id="PF05190">
    <property type="entry name" value="MutS_IV"/>
    <property type="match status" value="1"/>
</dbReference>
<dbReference type="GO" id="GO:0032301">
    <property type="term" value="C:MutSalpha complex"/>
    <property type="evidence" value="ECO:0007669"/>
    <property type="project" value="TreeGrafter"/>
</dbReference>
<dbReference type="Gene3D" id="3.30.420.110">
    <property type="entry name" value="MutS, connector domain"/>
    <property type="match status" value="1"/>
</dbReference>
<keyword evidence="6" id="KW-0067">ATP-binding</keyword>
<evidence type="ECO:0000259" key="13">
    <source>
        <dbReference type="PROSITE" id="PS00486"/>
    </source>
</evidence>
<dbReference type="GO" id="GO:0051053">
    <property type="term" value="P:negative regulation of DNA metabolic process"/>
    <property type="evidence" value="ECO:0007669"/>
    <property type="project" value="UniProtKB-ARBA"/>
</dbReference>
<feature type="domain" description="DNA mismatch repair proteins mutS family" evidence="13">
    <location>
        <begin position="745"/>
        <end position="761"/>
    </location>
</feature>
<dbReference type="PANTHER" id="PTHR11361">
    <property type="entry name" value="DNA MISMATCH REPAIR PROTEIN MUTS FAMILY MEMBER"/>
    <property type="match status" value="1"/>
</dbReference>
<keyword evidence="7 12" id="KW-0238">DNA-binding</keyword>
<dbReference type="Pfam" id="PF05188">
    <property type="entry name" value="MutS_II"/>
    <property type="match status" value="1"/>
</dbReference>
<dbReference type="GO" id="GO:0006312">
    <property type="term" value="P:mitotic recombination"/>
    <property type="evidence" value="ECO:0007669"/>
    <property type="project" value="TreeGrafter"/>
</dbReference>
<dbReference type="InterPro" id="IPR036678">
    <property type="entry name" value="MutS_con_dom_sf"/>
</dbReference>
<dbReference type="Gene3D" id="1.10.1420.10">
    <property type="match status" value="2"/>
</dbReference>
<dbReference type="SUPFAM" id="SSF52540">
    <property type="entry name" value="P-loop containing nucleoside triphosphate hydrolases"/>
    <property type="match status" value="1"/>
</dbReference>
<dbReference type="InterPro" id="IPR007695">
    <property type="entry name" value="DNA_mismatch_repair_MutS-lik_N"/>
</dbReference>
<dbReference type="Proteomes" id="UP000310189">
    <property type="component" value="Unassembled WGS sequence"/>
</dbReference>
<evidence type="ECO:0000256" key="9">
    <source>
        <dbReference type="ARBA" id="ARBA00023242"/>
    </source>
</evidence>
<dbReference type="PANTHER" id="PTHR11361:SF35">
    <property type="entry name" value="DNA MISMATCH REPAIR PROTEIN MSH2"/>
    <property type="match status" value="1"/>
</dbReference>
<proteinExistence type="inferred from homology"/>
<organism evidence="14 15">
    <name type="scientific">Wallemia hederae</name>
    <dbReference type="NCBI Taxonomy" id="1540922"/>
    <lineage>
        <taxon>Eukaryota</taxon>
        <taxon>Fungi</taxon>
        <taxon>Dikarya</taxon>
        <taxon>Basidiomycota</taxon>
        <taxon>Wallemiomycotina</taxon>
        <taxon>Wallemiomycetes</taxon>
        <taxon>Wallemiales</taxon>
        <taxon>Wallemiaceae</taxon>
        <taxon>Wallemia</taxon>
    </lineage>
</organism>
<dbReference type="PROSITE" id="PS00486">
    <property type="entry name" value="DNA_MISMATCH_REPAIR_2"/>
    <property type="match status" value="1"/>
</dbReference>
<dbReference type="InterPro" id="IPR045076">
    <property type="entry name" value="MutS"/>
</dbReference>
<dbReference type="InterPro" id="IPR000432">
    <property type="entry name" value="DNA_mismatch_repair_MutS_C"/>
</dbReference>
<dbReference type="GO" id="GO:0140664">
    <property type="term" value="F:ATP-dependent DNA damage sensor activity"/>
    <property type="evidence" value="ECO:0007669"/>
    <property type="project" value="InterPro"/>
</dbReference>
<gene>
    <name evidence="14" type="ORF">E3P99_00861</name>
</gene>
<dbReference type="SMART" id="SM00533">
    <property type="entry name" value="MUTSd"/>
    <property type="match status" value="1"/>
</dbReference>
<dbReference type="Pfam" id="PF00488">
    <property type="entry name" value="MutS_V"/>
    <property type="match status" value="1"/>
</dbReference>
<dbReference type="Gene3D" id="3.40.50.300">
    <property type="entry name" value="P-loop containing nucleotide triphosphate hydrolases"/>
    <property type="match status" value="1"/>
</dbReference>
<dbReference type="InterPro" id="IPR036187">
    <property type="entry name" value="DNA_mismatch_repair_MutS_sf"/>
</dbReference>
<sequence length="928" mass="103995">MMYSEEKKEKDIDNSANDGFATFYKSMPKRLEGTIRLFDRGEFYSAYGDDANYVANEVFKTQTVLKQMSSKKLKQPLPFLSLNRISAQSFLREALTTRQLKIEIWESEGGKKAQNYVLAKTASPGNLQPVEDMLFASSDILSAPISMAIKLSVKEGLLHVGSAYCDASSRELGLSEFVDNDLFSNVESLIIQLGVKECLLPSNDKGNDHDLIKLKTLIERCGIVVTEVKPADFNTKDIEQDLDRLLKEGAVKQSSEFDMKMAMSSASVLINYLGLMGDTANFSQFSLKNHDLSHYMKLDASALRALSLFPSPGEVGGAKNMSLYGLLNHCKTAQGQRMLAQWLKQPLMTLHEIHARQNLVEWFMLETERRGLIRDTIMTKMPDLHRLSKRFQRGVANLEDVVRTYQACLNIPHLLEYIQTGQESAPDEKLRLLIEETYVKPLQDFSGSLNMLIEMVESTIDLEELNNHNYVIKPDFDDDLKMHRSKLEEIRDSLDEEHQSVGSDLGLELGKKLHMERHQTYGYCFRVTKAEAKSIANKKAYHELSVLKSGTYFRTTTLRDLGEEYNEVQSAYDKKQSSLVKEVVGIAATYCPVLESLDNVLAHVDVLMNFAFVADNAANPFVKPEVLEKGTSDMLLHEARHPCLEVQDGVDFIANDVTLKRDESEFLIITGPNMGGKSTYIRQIGIIALMAQVGCYVPCSQATVPIFDCILSRVGAGDSQIKGISTFMAEMLETATILKSATRDSLIIIDELGRGTSTYDGFGLAWAISEYIAVELRSFCVFASHFHELTSLSNQQAHVKNMHVVAHVQQGQGDDDEDVSLLYKVEPGISDKSFGINVAQMAGFPDSVIKLAKRKADELEDVEGSHEKKQKFTDDDINDGVSVVKEFMQAFAASAQDGNEHDALMSTYDTYKDRIEKSRWAQYVIESL</sequence>
<dbReference type="OrthoDB" id="121051at2759"/>
<evidence type="ECO:0000256" key="10">
    <source>
        <dbReference type="ARBA" id="ARBA00064337"/>
    </source>
</evidence>
<dbReference type="Pfam" id="PF05192">
    <property type="entry name" value="MutS_III"/>
    <property type="match status" value="1"/>
</dbReference>
<keyword evidence="9" id="KW-0539">Nucleus</keyword>
<reference evidence="14 15" key="1">
    <citation type="submission" date="2019-03" db="EMBL/GenBank/DDBJ databases">
        <title>Sequencing 23 genomes of Wallemia ichthyophaga.</title>
        <authorList>
            <person name="Gostincar C."/>
        </authorList>
    </citation>
    <scope>NUCLEOTIDE SEQUENCE [LARGE SCALE GENOMIC DNA]</scope>
    <source>
        <strain evidence="14 15">EXF-5753</strain>
    </source>
</reference>
<evidence type="ECO:0000256" key="5">
    <source>
        <dbReference type="ARBA" id="ARBA00022763"/>
    </source>
</evidence>
<evidence type="ECO:0000313" key="15">
    <source>
        <dbReference type="Proteomes" id="UP000310189"/>
    </source>
</evidence>
<comment type="similarity">
    <text evidence="2 12">Belongs to the DNA mismatch repair MutS family.</text>
</comment>
<dbReference type="GO" id="GO:0030983">
    <property type="term" value="F:mismatched DNA binding"/>
    <property type="evidence" value="ECO:0007669"/>
    <property type="project" value="InterPro"/>
</dbReference>
<evidence type="ECO:0000256" key="1">
    <source>
        <dbReference type="ARBA" id="ARBA00004123"/>
    </source>
</evidence>
<accession>A0A4T0FTM9</accession>
<comment type="subcellular location">
    <subcellularLocation>
        <location evidence="1">Nucleus</location>
    </subcellularLocation>
</comment>
<evidence type="ECO:0000256" key="6">
    <source>
        <dbReference type="ARBA" id="ARBA00022840"/>
    </source>
</evidence>
<dbReference type="InterPro" id="IPR007696">
    <property type="entry name" value="DNA_mismatch_repair_MutS_core"/>
</dbReference>
<dbReference type="FunFam" id="3.40.50.300:FF:000925">
    <property type="entry name" value="DNA mismatch repair protein MSH2"/>
    <property type="match status" value="1"/>
</dbReference>
<dbReference type="Pfam" id="PF01624">
    <property type="entry name" value="MutS_I"/>
    <property type="match status" value="1"/>
</dbReference>
<evidence type="ECO:0000256" key="12">
    <source>
        <dbReference type="RuleBase" id="RU003756"/>
    </source>
</evidence>
<comment type="subunit">
    <text evidence="10">Heterodimer of msh2 and msh6.</text>
</comment>
<evidence type="ECO:0000256" key="7">
    <source>
        <dbReference type="ARBA" id="ARBA00023125"/>
    </source>
</evidence>
<dbReference type="PIRSF" id="PIRSF005813">
    <property type="entry name" value="MSH2"/>
    <property type="match status" value="1"/>
</dbReference>
<dbReference type="Gene3D" id="3.40.1170.10">
    <property type="entry name" value="DNA repair protein MutS, domain I"/>
    <property type="match status" value="1"/>
</dbReference>
<evidence type="ECO:0000256" key="2">
    <source>
        <dbReference type="ARBA" id="ARBA00006271"/>
    </source>
</evidence>
<dbReference type="SUPFAM" id="SSF53150">
    <property type="entry name" value="DNA repair protein MutS, domain II"/>
    <property type="match status" value="1"/>
</dbReference>
<evidence type="ECO:0000256" key="3">
    <source>
        <dbReference type="ARBA" id="ARBA00019549"/>
    </source>
</evidence>